<dbReference type="STRING" id="309803.CTN_0629"/>
<reference evidence="7 8" key="1">
    <citation type="journal article" date="2009" name="Biosci. Biotechnol. Biochem.">
        <title>WeGAS: a web-based microbial genome annotation system.</title>
        <authorList>
            <person name="Lee D."/>
            <person name="Seo H."/>
            <person name="Park C."/>
            <person name="Park K."/>
        </authorList>
    </citation>
    <scope>NUCLEOTIDE SEQUENCE [LARGE SCALE GENOMIC DNA]</scope>
    <source>
        <strain evidence="8">ATCC 49049 / DSM 4359 / NBRC 107923 / NS-E</strain>
    </source>
</reference>
<evidence type="ECO:0000313" key="7">
    <source>
        <dbReference type="EMBL" id="ACM22805.1"/>
    </source>
</evidence>
<dbReference type="PROSITE" id="PS51078">
    <property type="entry name" value="ICLR_ED"/>
    <property type="match status" value="1"/>
</dbReference>
<dbReference type="Gene3D" id="3.30.450.40">
    <property type="match status" value="1"/>
</dbReference>
<dbReference type="EMBL" id="CP000916">
    <property type="protein sequence ID" value="ACM22805.1"/>
    <property type="molecule type" value="Genomic_DNA"/>
</dbReference>
<dbReference type="InterPro" id="IPR014757">
    <property type="entry name" value="Tscrpt_reg_IclR_C"/>
</dbReference>
<dbReference type="eggNOG" id="COG1414">
    <property type="taxonomic scope" value="Bacteria"/>
</dbReference>
<dbReference type="GO" id="GO:0003700">
    <property type="term" value="F:DNA-binding transcription factor activity"/>
    <property type="evidence" value="ECO:0007669"/>
    <property type="project" value="TreeGrafter"/>
</dbReference>
<dbReference type="CDD" id="cd00090">
    <property type="entry name" value="HTH_ARSR"/>
    <property type="match status" value="1"/>
</dbReference>
<dbReference type="GO" id="GO:0045892">
    <property type="term" value="P:negative regulation of DNA-templated transcription"/>
    <property type="evidence" value="ECO:0007669"/>
    <property type="project" value="UniProtKB-ARBA"/>
</dbReference>
<dbReference type="InterPro" id="IPR036388">
    <property type="entry name" value="WH-like_DNA-bd_sf"/>
</dbReference>
<accession>B9K772</accession>
<dbReference type="SUPFAM" id="SSF46785">
    <property type="entry name" value="Winged helix' DNA-binding domain"/>
    <property type="match status" value="1"/>
</dbReference>
<keyword evidence="8" id="KW-1185">Reference proteome</keyword>
<dbReference type="Pfam" id="PF09339">
    <property type="entry name" value="HTH_IclR"/>
    <property type="match status" value="1"/>
</dbReference>
<keyword evidence="3" id="KW-0238">DNA-binding</keyword>
<evidence type="ECO:0000256" key="3">
    <source>
        <dbReference type="ARBA" id="ARBA00023125"/>
    </source>
</evidence>
<dbReference type="KEGG" id="tna:CTN_0629"/>
<evidence type="ECO:0000256" key="2">
    <source>
        <dbReference type="ARBA" id="ARBA00023015"/>
    </source>
</evidence>
<evidence type="ECO:0000259" key="5">
    <source>
        <dbReference type="PROSITE" id="PS51077"/>
    </source>
</evidence>
<dbReference type="PANTHER" id="PTHR30136">
    <property type="entry name" value="HELIX-TURN-HELIX TRANSCRIPTIONAL REGULATOR, ICLR FAMILY"/>
    <property type="match status" value="1"/>
</dbReference>
<dbReference type="InterPro" id="IPR011991">
    <property type="entry name" value="ArsR-like_HTH"/>
</dbReference>
<keyword evidence="1" id="KW-0678">Repressor</keyword>
<dbReference type="Pfam" id="PF01614">
    <property type="entry name" value="IclR_C"/>
    <property type="match status" value="1"/>
</dbReference>
<dbReference type="InterPro" id="IPR029016">
    <property type="entry name" value="GAF-like_dom_sf"/>
</dbReference>
<keyword evidence="4" id="KW-0804">Transcription</keyword>
<dbReference type="PANTHER" id="PTHR30136:SF7">
    <property type="entry name" value="HTH-TYPE TRANSCRIPTIONAL REGULATOR KDGR-RELATED"/>
    <property type="match status" value="1"/>
</dbReference>
<dbReference type="FunFam" id="3.30.450.40:FF:000009">
    <property type="entry name" value="DNA-binding transcriptional regulator KdgR"/>
    <property type="match status" value="1"/>
</dbReference>
<dbReference type="InterPro" id="IPR005471">
    <property type="entry name" value="Tscrpt_reg_IclR_N"/>
</dbReference>
<feature type="domain" description="IclR-ED" evidence="6">
    <location>
        <begin position="76"/>
        <end position="259"/>
    </location>
</feature>
<evidence type="ECO:0000259" key="6">
    <source>
        <dbReference type="PROSITE" id="PS51078"/>
    </source>
</evidence>
<name>B9K772_THENN</name>
<dbReference type="InterPro" id="IPR036390">
    <property type="entry name" value="WH_DNA-bd_sf"/>
</dbReference>
<feature type="domain" description="HTH iclR-type" evidence="5">
    <location>
        <begin position="14"/>
        <end position="75"/>
    </location>
</feature>
<dbReference type="Gene3D" id="1.10.10.10">
    <property type="entry name" value="Winged helix-like DNA-binding domain superfamily/Winged helix DNA-binding domain"/>
    <property type="match status" value="1"/>
</dbReference>
<sequence length="259" mass="29492">MIVLCERNQGGEKLNTLRKALEILDFIVKNPGDVSVTEVADRFGMSVSNAYKYLVVLEEKGLVLRKRDKRYIPGYKLVEYGSLVLRRIDLRDIAHDHLVEVMKKSGETVHLILKDGFEGVYIDKVEGEHSLPMVSRVGMKIDLYSTASGKAILAFLPSEELEEYLKLVEMKPKTPNTITDPRMLKRELEKIRRRGYAVDNEENEIGIMCVGVPIFDHREYPIAAMSISGAARKFTKEKIEEYANLLVEIAEKISKKLGY</sequence>
<keyword evidence="2" id="KW-0805">Transcription regulation</keyword>
<dbReference type="Proteomes" id="UP000000445">
    <property type="component" value="Chromosome"/>
</dbReference>
<dbReference type="InterPro" id="IPR050707">
    <property type="entry name" value="HTH_MetabolicPath_Reg"/>
</dbReference>
<dbReference type="PROSITE" id="PS51077">
    <property type="entry name" value="HTH_ICLR"/>
    <property type="match status" value="1"/>
</dbReference>
<dbReference type="SMART" id="SM00346">
    <property type="entry name" value="HTH_ICLR"/>
    <property type="match status" value="1"/>
</dbReference>
<dbReference type="AlphaFoldDB" id="B9K772"/>
<evidence type="ECO:0000256" key="4">
    <source>
        <dbReference type="ARBA" id="ARBA00023163"/>
    </source>
</evidence>
<dbReference type="Gene3D" id="1.20.5.640">
    <property type="entry name" value="Single helix bin"/>
    <property type="match status" value="1"/>
</dbReference>
<evidence type="ECO:0000313" key="8">
    <source>
        <dbReference type="Proteomes" id="UP000000445"/>
    </source>
</evidence>
<proteinExistence type="predicted"/>
<dbReference type="GO" id="GO:0003677">
    <property type="term" value="F:DNA binding"/>
    <property type="evidence" value="ECO:0007669"/>
    <property type="project" value="UniProtKB-KW"/>
</dbReference>
<dbReference type="SUPFAM" id="SSF55781">
    <property type="entry name" value="GAF domain-like"/>
    <property type="match status" value="1"/>
</dbReference>
<gene>
    <name evidence="7" type="ordered locus">CTN_0629</name>
</gene>
<organism evidence="7 8">
    <name type="scientific">Thermotoga neapolitana (strain ATCC 49049 / DSM 4359 / NBRC 107923 / NS-E)</name>
    <dbReference type="NCBI Taxonomy" id="309803"/>
    <lineage>
        <taxon>Bacteria</taxon>
        <taxon>Thermotogati</taxon>
        <taxon>Thermotogota</taxon>
        <taxon>Thermotogae</taxon>
        <taxon>Thermotogales</taxon>
        <taxon>Thermotogaceae</taxon>
        <taxon>Thermotoga</taxon>
    </lineage>
</organism>
<protein>
    <submittedName>
        <fullName evidence="7">Transcriptional regulator, IclR family</fullName>
    </submittedName>
</protein>
<evidence type="ECO:0000256" key="1">
    <source>
        <dbReference type="ARBA" id="ARBA00022491"/>
    </source>
</evidence>
<dbReference type="HOGENOM" id="CLU_062618_7_1_0"/>